<protein>
    <submittedName>
        <fullName evidence="3">WLM domain containing protein</fullName>
    </submittedName>
</protein>
<reference evidence="3" key="1">
    <citation type="journal article" date="2021" name="Sci. Rep.">
        <title>Diploid genomic architecture of Nitzschia inconspicua, an elite biomass production diatom.</title>
        <authorList>
            <person name="Oliver A."/>
            <person name="Podell S."/>
            <person name="Pinowska A."/>
            <person name="Traller J.C."/>
            <person name="Smith S.R."/>
            <person name="McClure R."/>
            <person name="Beliaev A."/>
            <person name="Bohutskyi P."/>
            <person name="Hill E.A."/>
            <person name="Rabines A."/>
            <person name="Zheng H."/>
            <person name="Allen L.Z."/>
            <person name="Kuo A."/>
            <person name="Grigoriev I.V."/>
            <person name="Allen A.E."/>
            <person name="Hazlebeck D."/>
            <person name="Allen E.E."/>
        </authorList>
    </citation>
    <scope>NUCLEOTIDE SEQUENCE</scope>
    <source>
        <strain evidence="3">Hildebrandi</strain>
    </source>
</reference>
<dbReference type="OrthoDB" id="49605at2759"/>
<feature type="region of interest" description="Disordered" evidence="1">
    <location>
        <begin position="360"/>
        <end position="408"/>
    </location>
</feature>
<organism evidence="3 4">
    <name type="scientific">Nitzschia inconspicua</name>
    <dbReference type="NCBI Taxonomy" id="303405"/>
    <lineage>
        <taxon>Eukaryota</taxon>
        <taxon>Sar</taxon>
        <taxon>Stramenopiles</taxon>
        <taxon>Ochrophyta</taxon>
        <taxon>Bacillariophyta</taxon>
        <taxon>Bacillariophyceae</taxon>
        <taxon>Bacillariophycidae</taxon>
        <taxon>Bacillariales</taxon>
        <taxon>Bacillariaceae</taxon>
        <taxon>Nitzschia</taxon>
    </lineage>
</organism>
<comment type="caution">
    <text evidence="3">The sequence shown here is derived from an EMBL/GenBank/DDBJ whole genome shotgun (WGS) entry which is preliminary data.</text>
</comment>
<dbReference type="PROSITE" id="PS51397">
    <property type="entry name" value="WLM"/>
    <property type="match status" value="1"/>
</dbReference>
<accession>A0A9K3PML0</accession>
<feature type="domain" description="WLM" evidence="2">
    <location>
        <begin position="152"/>
        <end position="399"/>
    </location>
</feature>
<keyword evidence="4" id="KW-1185">Reference proteome</keyword>
<evidence type="ECO:0000313" key="3">
    <source>
        <dbReference type="EMBL" id="KAG7353050.1"/>
    </source>
</evidence>
<feature type="compositionally biased region" description="Basic and acidic residues" evidence="1">
    <location>
        <begin position="394"/>
        <end position="408"/>
    </location>
</feature>
<evidence type="ECO:0000313" key="4">
    <source>
        <dbReference type="Proteomes" id="UP000693970"/>
    </source>
</evidence>
<dbReference type="PANTHER" id="PTHR47795">
    <property type="entry name" value="UBIQUITIN AND WLM DOMAIN-CONTAINING METALLOPROTEASE SPCC1442.07C"/>
    <property type="match status" value="1"/>
</dbReference>
<evidence type="ECO:0000256" key="1">
    <source>
        <dbReference type="SAM" id="MobiDB-lite"/>
    </source>
</evidence>
<dbReference type="Pfam" id="PF08325">
    <property type="entry name" value="WLM"/>
    <property type="match status" value="1"/>
</dbReference>
<reference evidence="3" key="2">
    <citation type="submission" date="2021-04" db="EMBL/GenBank/DDBJ databases">
        <authorList>
            <person name="Podell S."/>
        </authorList>
    </citation>
    <scope>NUCLEOTIDE SEQUENCE</scope>
    <source>
        <strain evidence="3">Hildebrandi</strain>
    </source>
</reference>
<name>A0A9K3PML0_9STRA</name>
<proteinExistence type="predicted"/>
<dbReference type="Proteomes" id="UP000693970">
    <property type="component" value="Unassembled WGS sequence"/>
</dbReference>
<dbReference type="AlphaFoldDB" id="A0A9K3PML0"/>
<dbReference type="InterPro" id="IPR013536">
    <property type="entry name" value="WLM_dom"/>
</dbReference>
<evidence type="ECO:0000259" key="2">
    <source>
        <dbReference type="PROSITE" id="PS51397"/>
    </source>
</evidence>
<sequence length="408" mass="46002">MTTSPEGEEASSDHAASFDVHLTFQGQTRTISVRPSISGSALHQETIKTFHLSPDEIDMDSLKLLYKGKRIPADAQLISFAQTSSTAPAVTSLPKKTPKIMVMASQRSSIQELSLKRSDPTIRGFEQEKERDLKAQQNQQKQQIHWGPDMVQDKNYKFCRFQACTWQSFGHRPTDQTPHAFEAMKLLEKLATDPGVVAVMKERELVVGTLGEMDPIDDRLMRKTQRERAGGCLLGYNTNGGARIDIKLRTDDIRAFRPYPDLVATLIHELSHNWVGEHNLLFWTNYAQMRAEYLYTHARLRSTIVRGKTTAELAGLDKSRLENVLDYIMLELAGEMRQHGLHPQMIEAPIRQRIQELERDHQHEQRLGGTARTNTSNGGSGGSSNAREMALAAAERRAREQNKKDGTS</sequence>
<dbReference type="PANTHER" id="PTHR47795:SF1">
    <property type="entry name" value="DNA-DEPENDENT METALLOPROTEASE WSS1 HOMOLOG 2"/>
    <property type="match status" value="1"/>
</dbReference>
<feature type="compositionally biased region" description="Low complexity" evidence="1">
    <location>
        <begin position="368"/>
        <end position="393"/>
    </location>
</feature>
<gene>
    <name evidence="3" type="ORF">IV203_009098</name>
</gene>
<dbReference type="EMBL" id="JAGRRH010000017">
    <property type="protein sequence ID" value="KAG7353050.1"/>
    <property type="molecule type" value="Genomic_DNA"/>
</dbReference>